<organism evidence="2 3">
    <name type="scientific">Volvox africanus</name>
    <dbReference type="NCBI Taxonomy" id="51714"/>
    <lineage>
        <taxon>Eukaryota</taxon>
        <taxon>Viridiplantae</taxon>
        <taxon>Chlorophyta</taxon>
        <taxon>core chlorophytes</taxon>
        <taxon>Chlorophyceae</taxon>
        <taxon>CS clade</taxon>
        <taxon>Chlamydomonadales</taxon>
        <taxon>Volvocaceae</taxon>
        <taxon>Volvox</taxon>
    </lineage>
</organism>
<accession>A0A8J4AW64</accession>
<name>A0A8J4AW64_9CHLO</name>
<keyword evidence="3" id="KW-1185">Reference proteome</keyword>
<dbReference type="EMBL" id="BNCO01000006">
    <property type="protein sequence ID" value="GIL48953.1"/>
    <property type="molecule type" value="Genomic_DNA"/>
</dbReference>
<dbReference type="AlphaFoldDB" id="A0A8J4AW64"/>
<proteinExistence type="predicted"/>
<feature type="region of interest" description="Disordered" evidence="1">
    <location>
        <begin position="593"/>
        <end position="620"/>
    </location>
</feature>
<reference evidence="2" key="1">
    <citation type="journal article" date="2021" name="Proc. Natl. Acad. Sci. U.S.A.">
        <title>Three genomes in the algal genus Volvox reveal the fate of a haploid sex-determining region after a transition to homothallism.</title>
        <authorList>
            <person name="Yamamoto K."/>
            <person name="Hamaji T."/>
            <person name="Kawai-Toyooka H."/>
            <person name="Matsuzaki R."/>
            <person name="Takahashi F."/>
            <person name="Nishimura Y."/>
            <person name="Kawachi M."/>
            <person name="Noguchi H."/>
            <person name="Minakuchi Y."/>
            <person name="Umen J.G."/>
            <person name="Toyoda A."/>
            <person name="Nozaki H."/>
        </authorList>
    </citation>
    <scope>NUCLEOTIDE SEQUENCE</scope>
    <source>
        <strain evidence="2">NIES-3780</strain>
    </source>
</reference>
<comment type="caution">
    <text evidence="2">The sequence shown here is derived from an EMBL/GenBank/DDBJ whole genome shotgun (WGS) entry which is preliminary data.</text>
</comment>
<gene>
    <name evidence="2" type="ORF">Vafri_5436</name>
</gene>
<protein>
    <submittedName>
        <fullName evidence="2">Uncharacterized protein</fullName>
    </submittedName>
</protein>
<evidence type="ECO:0000313" key="2">
    <source>
        <dbReference type="EMBL" id="GIL48953.1"/>
    </source>
</evidence>
<dbReference type="Proteomes" id="UP000747399">
    <property type="component" value="Unassembled WGS sequence"/>
</dbReference>
<evidence type="ECO:0000256" key="1">
    <source>
        <dbReference type="SAM" id="MobiDB-lite"/>
    </source>
</evidence>
<evidence type="ECO:0000313" key="3">
    <source>
        <dbReference type="Proteomes" id="UP000747399"/>
    </source>
</evidence>
<sequence length="660" mass="70866">MASTNYFLPKGDPMEEHDVATSNQTFAKCERLVNEDIIRKAIIDAPKATTGQPDGIAPTDATTMVLGAQNRKNWYSRVALLLNFFQVQHYLISGLAGTATSTARLVLKHLPFGAIGTRTQRQVDAQQSNMGIGSNVTRGRGPTGAPMRGRGFGRSGRTNAMDPQANNSNIAPATTAGTIPTEARGWIPMLNSWMAALGFQFGTTSQPKIYTLGEPYPAATLANSMEQFMVQDMVIESNHSTIAAIAAAAGQPGATGIVSYDPSSGQLTAQRGPPTALTITSVPQATTSNANQVLVIARTITNPGSKQTISTMINITTEVYEMALREGSYLLVMDISSPNSASTPITLGLLKAIASSLIDGHKAQLNEIRMRAGQHTLGSTDFSNDFPSVQMISAYGDWAVELYDDWTNPERLVHMFKWALDNNKTRPILTEPPIQQNPQPIWEWPLIKPPRTSQGPRPKPVAVQHIALEFATNQSLAAALAALQLDSHLQPKRGNALDIPGDTSRREPSFRVQFGIGSKYPAGPDKTVIMRGDGTNGINNKAAAIQVMKAVAAGSNYISSLDGAQTPTALLPALQEACYLIMTAKALEIEMEPPPAADLPSPDFIWDDQPPAPAPEPPLEVQQQLEQRFNAVANIQAAMASKATLATNTYPPAERGDEIL</sequence>